<dbReference type="RefSeq" id="WP_184137449.1">
    <property type="nucleotide sequence ID" value="NZ_JACHFL010000021.1"/>
</dbReference>
<accession>A0A7W8NJ36</accession>
<evidence type="ECO:0000313" key="3">
    <source>
        <dbReference type="Proteomes" id="UP000552709"/>
    </source>
</evidence>
<comment type="caution">
    <text evidence="2">The sequence shown here is derived from an EMBL/GenBank/DDBJ whole genome shotgun (WGS) entry which is preliminary data.</text>
</comment>
<dbReference type="GO" id="GO:0016740">
    <property type="term" value="F:transferase activity"/>
    <property type="evidence" value="ECO:0007669"/>
    <property type="project" value="UniProtKB-KW"/>
</dbReference>
<proteinExistence type="predicted"/>
<organism evidence="2 3">
    <name type="scientific">Deinococcus humi</name>
    <dbReference type="NCBI Taxonomy" id="662880"/>
    <lineage>
        <taxon>Bacteria</taxon>
        <taxon>Thermotogati</taxon>
        <taxon>Deinococcota</taxon>
        <taxon>Deinococci</taxon>
        <taxon>Deinococcales</taxon>
        <taxon>Deinococcaceae</taxon>
        <taxon>Deinococcus</taxon>
    </lineage>
</organism>
<evidence type="ECO:0000256" key="1">
    <source>
        <dbReference type="SAM" id="MobiDB-lite"/>
    </source>
</evidence>
<reference evidence="2 3" key="1">
    <citation type="submission" date="2020-08" db="EMBL/GenBank/DDBJ databases">
        <title>Genomic Encyclopedia of Type Strains, Phase IV (KMG-IV): sequencing the most valuable type-strain genomes for metagenomic binning, comparative biology and taxonomic classification.</title>
        <authorList>
            <person name="Goeker M."/>
        </authorList>
    </citation>
    <scope>NUCLEOTIDE SEQUENCE [LARGE SCALE GENOMIC DNA]</scope>
    <source>
        <strain evidence="2 3">DSM 27939</strain>
    </source>
</reference>
<protein>
    <submittedName>
        <fullName evidence="2">GrpB-like predicted nucleotidyltransferase (UPF0157 family)</fullName>
    </submittedName>
</protein>
<dbReference type="Proteomes" id="UP000552709">
    <property type="component" value="Unassembled WGS sequence"/>
</dbReference>
<sequence>MKGSLKVSDIAHPDTTTQFISDVQLSTFHDALQLNRDLMQRFMFTKGTGGRADRKGTAELLKLLHQRVTPIGQKEDNRFVFMATYGHGKSHFGLSLANFFGAEAGSPELESIFGKLDYSLPADQLQMLRDYRASKAPFLVLILRGDKPGSLRDTFFQALDRALGRSEKAKNLKPPFWFDRADEILERLESKAADTKTVNKFLAAHDLDLPSLRQLVRERQARAYHLSVEAIAAVHGVQPNLGGETSLADAVNWIVTDLCGPGKPFGGLLVLFDEFSRFIQDYIQNNPVGAPLQELLSGIGSEAARGKALFVGLSQHDPNVIAERYGAGEELVKELNRLPHPNRHVMQTMLEDVLGGVLKTDERGWQTLNTDPHIGMTISGAADTALALFAERYGPKQLNWNLTTIMEKVAKQCFPLHPLTTAFLASVTLHSTGTVRSVLGFIQDKEGYVMPRFDEPAVREDGQPNWVLPIRLVDYFGEALHEEKFKNYKNVFKPDLMDEQQAVLKAMLLLDVAELPTKRAGGYVSVVATLAGLGEKEAQETLESLEKQHYIRHDSVNKTYSFFVGSNDVMTLDRLLSEEITHREEKKTIGQLFETFTGGTNPVNRLGLTNKHKVSISWGHEDDWAAQEILVPASAVNASLLAALRTKYAVEVDKAPEGRGAVVLVIPKTQKEANEAAGKINELLSSSDKDKTAPLLFLIPQEAQPDLHTQLLKLAVLGDPMFKVRAQSEVGPSALTELAGSLSGRAKKTLTALRANSAMLLPPMMTAGWAARAKPNFANRLGEALKFVYELAYPYHPDAFFTQYGLSTNNLSTATMILVADLMENSLDKEKIITGGAKKVAEDLQKMLQKEWKVITLNKQLAVPELTKLKHAWQRLDNVFSAKLKRQTSEEVFRELLSPPYGYDQNTLSLIFSAWYGVNSDSITLSGANVSRAALSDRKVYKNPGSFLKIISTAFIEKRDIQEERAHIDLLLSRMRNQQSEAAVLDVLRLFRDFLDKNPKYDSNYIEKIEKAIEKLENGLSNMAKHDEFFNKFIAELNKASIHNVGSLHERLRNGVPELTLVKSKNAGLEELSEKLINRTQELLDEFLKSAIKLHDISSYEKNLDSITSVAKTLNKLGLTEMKAQTDVAVNELIQAKAGLEAEKAENAHLQIVNSYPTSGTLDTLRATRQKLRTFPPTTLRVKELLAQKLEAVEHLILQLESNLTAWDEVISRVVDVSSAVKLNNELLSQSAKYEGTPEAERVTELQGKAAALSRYFSILSQNSPLYDPADVERRSVELQALAEEYAGLLTPAQQEGVGSALSKLSEKKANEEAKAAEWLSQQQARFATEDTKGLDKVLNAPPRFLSDAGQEALSELRSLLIDKASKGEQEAQQLRLIRSFATMGSISALEANLSELGKITSVTTGVQDVVKEQREKTEAELARLRGLPAKWTAVLSEATTVQALSSLAKDLTRQEAYLRGTSDEETVTELTTRVETVQGILRRADDLRGSTSMRLRDLTERRTEQEKLSGDPALSPAQQQLLTNDAAHTAKLFETEINKLDARLSTFQDKLDAVRSLADLDKVELGTFPRAGLPEDRLGQLKALEGQRDALRPLLSELATLDQQLWRDIGEAQDLLRKYTALFEASAWSERQRQLVGDKRALLVENLIGKRQQASAWLSKHEAALPTLNARGLSQLEKELAQPQPFLDATEKGRFDALRTGLQARLEEDQALQIETLFEKIESPQRRASLLTRLQQILVAETA</sequence>
<keyword evidence="3" id="KW-1185">Reference proteome</keyword>
<name>A0A7W8NJ36_9DEIO</name>
<feature type="compositionally biased region" description="Basic and acidic residues" evidence="1">
    <location>
        <begin position="1493"/>
        <end position="1510"/>
    </location>
</feature>
<dbReference type="EMBL" id="JACHFL010000021">
    <property type="protein sequence ID" value="MBB5365717.1"/>
    <property type="molecule type" value="Genomic_DNA"/>
</dbReference>
<gene>
    <name evidence="2" type="ORF">HNQ08_004843</name>
</gene>
<evidence type="ECO:0000313" key="2">
    <source>
        <dbReference type="EMBL" id="MBB5365717.1"/>
    </source>
</evidence>
<feature type="region of interest" description="Disordered" evidence="1">
    <location>
        <begin position="1493"/>
        <end position="1516"/>
    </location>
</feature>
<keyword evidence="2" id="KW-0808">Transferase</keyword>